<proteinExistence type="predicted"/>
<evidence type="ECO:0000313" key="1">
    <source>
        <dbReference type="EMBL" id="CAB5162805.1"/>
    </source>
</evidence>
<reference evidence="1" key="1">
    <citation type="submission" date="2020-05" db="EMBL/GenBank/DDBJ databases">
        <authorList>
            <person name="Chiriac C."/>
            <person name="Salcher M."/>
            <person name="Ghai R."/>
            <person name="Kavagutti S V."/>
        </authorList>
    </citation>
    <scope>NUCLEOTIDE SEQUENCE</scope>
</reference>
<accession>A0A6J7WDU2</accession>
<organism evidence="1">
    <name type="scientific">uncultured Caudovirales phage</name>
    <dbReference type="NCBI Taxonomy" id="2100421"/>
    <lineage>
        <taxon>Viruses</taxon>
        <taxon>Duplodnaviria</taxon>
        <taxon>Heunggongvirae</taxon>
        <taxon>Uroviricota</taxon>
        <taxon>Caudoviricetes</taxon>
        <taxon>Peduoviridae</taxon>
        <taxon>Maltschvirus</taxon>
        <taxon>Maltschvirus maltsch</taxon>
    </lineage>
</organism>
<gene>
    <name evidence="1" type="ORF">UFOVP152_53</name>
</gene>
<name>A0A6J7WDU2_9CAUD</name>
<protein>
    <submittedName>
        <fullName evidence="1">Uncharacterized protein</fullName>
    </submittedName>
</protein>
<dbReference type="EMBL" id="LR798200">
    <property type="protein sequence ID" value="CAB5162805.1"/>
    <property type="molecule type" value="Genomic_DNA"/>
</dbReference>
<sequence>MSALLQIGGPNPNPAIFFNHPRSMFFCNKVGNQTAILLNDPHQFSALECSGTKSILHSFGCHSGFQYDAIGIDPDSDCIIIEIMSDFSGNQMHHKYPPCRIVEGTHLRWIAPCRKQFERITDYQEAA</sequence>